<dbReference type="PANTHER" id="PTHR43884:SF19">
    <property type="entry name" value="ACYL-COA DEHYDROGENASE FADE4-RELATED"/>
    <property type="match status" value="1"/>
</dbReference>
<evidence type="ECO:0000256" key="1">
    <source>
        <dbReference type="ARBA" id="ARBA00001974"/>
    </source>
</evidence>
<dbReference type="Pfam" id="PF00441">
    <property type="entry name" value="Acyl-CoA_dh_1"/>
    <property type="match status" value="1"/>
</dbReference>
<dbReference type="GO" id="GO:0003995">
    <property type="term" value="F:acyl-CoA dehydrogenase activity"/>
    <property type="evidence" value="ECO:0007669"/>
    <property type="project" value="TreeGrafter"/>
</dbReference>
<evidence type="ECO:0000256" key="2">
    <source>
        <dbReference type="ARBA" id="ARBA00009347"/>
    </source>
</evidence>
<name>A0AAV3XR25_9CYAN</name>
<accession>A0AAV3XR25</accession>
<gene>
    <name evidence="8" type="ORF">MiSe_69460</name>
</gene>
<dbReference type="Pfam" id="PF02770">
    <property type="entry name" value="Acyl-CoA_dh_M"/>
    <property type="match status" value="1"/>
</dbReference>
<keyword evidence="5" id="KW-0560">Oxidoreductase</keyword>
<sequence>MQQLKQYWVAEALERDLGDPGNPDNMMSWKQVIDLDEREAFPHEIIEWLYNWKLSHYYVPEWVGGEFTSFEEFVSIVRVLCRRDQTAGIAFTTLFWSFLCWMAGTEQQKQKLASFIKDQNGAMCLAYSERAHGSDLIAGDLTATKVPGGYLLNGEKWPINRATISGVSFVIAKTDASAGSRGLSLFMVEKARLDPATYYNLPKTLTHGVRGSDISGIGFKDCFVPDDMLLGKEGAGLELALKGFQVTRPLCAAFSHGAADTALRTTLKFAMGRELYGKTVFDIPQPKKTLVDAFLDILICDCETIGVARGFHVVPEQFSVWGAVVKYQVTVALEKMIQDVSVVLGSRFYMREEHDFGIFQKQLRDNAIISMFDGSSIVNLHALILQMRSLAKHRAKRNDKIMEALQSRLEVNFSLDKPVPRYAPEKMDLFSRGADDSLQGLEIAIAQLHDLKDQSDVDAEVLDQIITFASSALEELNAQDEYLVTSAFEFGHDQSPELFELAKKYCALHAVASCLHMWIYNRKNLGEFFAKGEWLVLSLHRLLRSFRPWQNLTISPVYDENVAQELVKLYNEDKMFSIVPFQLAKTETQKDQTNAASELQLQA</sequence>
<protein>
    <submittedName>
        <fullName evidence="8">Isovaleryl-CoA dehydrogenase</fullName>
    </submittedName>
</protein>
<evidence type="ECO:0000259" key="7">
    <source>
        <dbReference type="Pfam" id="PF02770"/>
    </source>
</evidence>
<dbReference type="RefSeq" id="WP_226589207.1">
    <property type="nucleotide sequence ID" value="NZ_BLAY01000149.1"/>
</dbReference>
<dbReference type="Gene3D" id="2.40.110.10">
    <property type="entry name" value="Butyryl-CoA Dehydrogenase, subunit A, domain 2"/>
    <property type="match status" value="1"/>
</dbReference>
<comment type="similarity">
    <text evidence="2 5">Belongs to the acyl-CoA dehydrogenase family.</text>
</comment>
<feature type="domain" description="Acyl-CoA oxidase/dehydrogenase middle" evidence="7">
    <location>
        <begin position="124"/>
        <end position="222"/>
    </location>
</feature>
<evidence type="ECO:0000256" key="4">
    <source>
        <dbReference type="ARBA" id="ARBA00022827"/>
    </source>
</evidence>
<dbReference type="InterPro" id="IPR037069">
    <property type="entry name" value="AcylCoA_DH/ox_N_sf"/>
</dbReference>
<dbReference type="CDD" id="cd00567">
    <property type="entry name" value="ACAD"/>
    <property type="match status" value="1"/>
</dbReference>
<evidence type="ECO:0000313" key="8">
    <source>
        <dbReference type="EMBL" id="GET42132.1"/>
    </source>
</evidence>
<evidence type="ECO:0000259" key="6">
    <source>
        <dbReference type="Pfam" id="PF00441"/>
    </source>
</evidence>
<evidence type="ECO:0000256" key="3">
    <source>
        <dbReference type="ARBA" id="ARBA00022630"/>
    </source>
</evidence>
<dbReference type="SUPFAM" id="SSF47203">
    <property type="entry name" value="Acyl-CoA dehydrogenase C-terminal domain-like"/>
    <property type="match status" value="1"/>
</dbReference>
<dbReference type="InterPro" id="IPR036250">
    <property type="entry name" value="AcylCo_DH-like_C"/>
</dbReference>
<dbReference type="InterPro" id="IPR046373">
    <property type="entry name" value="Acyl-CoA_Oxase/DH_mid-dom_sf"/>
</dbReference>
<dbReference type="InterPro" id="IPR009100">
    <property type="entry name" value="AcylCoA_DH/oxidase_NM_dom_sf"/>
</dbReference>
<dbReference type="PANTHER" id="PTHR43884">
    <property type="entry name" value="ACYL-COA DEHYDROGENASE"/>
    <property type="match status" value="1"/>
</dbReference>
<dbReference type="AlphaFoldDB" id="A0AAV3XR25"/>
<feature type="domain" description="Acyl-CoA dehydrogenase/oxidase C-terminal" evidence="6">
    <location>
        <begin position="234"/>
        <end position="380"/>
    </location>
</feature>
<keyword evidence="9" id="KW-1185">Reference proteome</keyword>
<dbReference type="Gene3D" id="1.20.140.10">
    <property type="entry name" value="Butyryl-CoA Dehydrogenase, subunit A, domain 3"/>
    <property type="match status" value="1"/>
</dbReference>
<dbReference type="Proteomes" id="UP001050975">
    <property type="component" value="Unassembled WGS sequence"/>
</dbReference>
<comment type="caution">
    <text evidence="8">The sequence shown here is derived from an EMBL/GenBank/DDBJ whole genome shotgun (WGS) entry which is preliminary data.</text>
</comment>
<dbReference type="Gene3D" id="1.10.540.10">
    <property type="entry name" value="Acyl-CoA dehydrogenase/oxidase, N-terminal domain"/>
    <property type="match status" value="1"/>
</dbReference>
<organism evidence="8 9">
    <name type="scientific">Microseira wollei NIES-4236</name>
    <dbReference type="NCBI Taxonomy" id="2530354"/>
    <lineage>
        <taxon>Bacteria</taxon>
        <taxon>Bacillati</taxon>
        <taxon>Cyanobacteriota</taxon>
        <taxon>Cyanophyceae</taxon>
        <taxon>Oscillatoriophycideae</taxon>
        <taxon>Aerosakkonematales</taxon>
        <taxon>Aerosakkonemataceae</taxon>
        <taxon>Microseira</taxon>
    </lineage>
</organism>
<dbReference type="GO" id="GO:0005886">
    <property type="term" value="C:plasma membrane"/>
    <property type="evidence" value="ECO:0007669"/>
    <property type="project" value="TreeGrafter"/>
</dbReference>
<dbReference type="InterPro" id="IPR006091">
    <property type="entry name" value="Acyl-CoA_Oxase/DH_mid-dom"/>
</dbReference>
<keyword evidence="3 5" id="KW-0285">Flavoprotein</keyword>
<dbReference type="EMBL" id="BLAY01000149">
    <property type="protein sequence ID" value="GET42132.1"/>
    <property type="molecule type" value="Genomic_DNA"/>
</dbReference>
<dbReference type="SUPFAM" id="SSF56645">
    <property type="entry name" value="Acyl-CoA dehydrogenase NM domain-like"/>
    <property type="match status" value="1"/>
</dbReference>
<evidence type="ECO:0000256" key="5">
    <source>
        <dbReference type="RuleBase" id="RU362125"/>
    </source>
</evidence>
<dbReference type="GO" id="GO:0050660">
    <property type="term" value="F:flavin adenine dinucleotide binding"/>
    <property type="evidence" value="ECO:0007669"/>
    <property type="project" value="InterPro"/>
</dbReference>
<keyword evidence="4 5" id="KW-0274">FAD</keyword>
<proteinExistence type="inferred from homology"/>
<dbReference type="InterPro" id="IPR009075">
    <property type="entry name" value="AcylCo_DH/oxidase_C"/>
</dbReference>
<comment type="cofactor">
    <cofactor evidence="1 5">
        <name>FAD</name>
        <dbReference type="ChEBI" id="CHEBI:57692"/>
    </cofactor>
</comment>
<evidence type="ECO:0000313" key="9">
    <source>
        <dbReference type="Proteomes" id="UP001050975"/>
    </source>
</evidence>
<reference evidence="8" key="1">
    <citation type="submission" date="2019-10" db="EMBL/GenBank/DDBJ databases">
        <title>Draft genome sequece of Microseira wollei NIES-4236.</title>
        <authorList>
            <person name="Yamaguchi H."/>
            <person name="Suzuki S."/>
            <person name="Kawachi M."/>
        </authorList>
    </citation>
    <scope>NUCLEOTIDE SEQUENCE</scope>
    <source>
        <strain evidence="8">NIES-4236</strain>
    </source>
</reference>